<dbReference type="PANTHER" id="PTHR43092">
    <property type="entry name" value="L-CYSTEINE DESULFHYDRASE"/>
    <property type="match status" value="1"/>
</dbReference>
<protein>
    <recommendedName>
        <fullName evidence="2">Aminotransferase class V domain-containing protein</fullName>
    </recommendedName>
</protein>
<evidence type="ECO:0000256" key="1">
    <source>
        <dbReference type="ARBA" id="ARBA00022898"/>
    </source>
</evidence>
<feature type="domain" description="Aminotransferase class V" evidence="2">
    <location>
        <begin position="61"/>
        <end position="244"/>
    </location>
</feature>
<keyword evidence="4" id="KW-1185">Reference proteome</keyword>
<name>A0A1L9SJ15_9EURO</name>
<dbReference type="InterPro" id="IPR015424">
    <property type="entry name" value="PyrdxlP-dep_Trfase"/>
</dbReference>
<dbReference type="Pfam" id="PF00266">
    <property type="entry name" value="Aminotran_5"/>
    <property type="match status" value="1"/>
</dbReference>
<keyword evidence="1" id="KW-0663">Pyridoxal phosphate</keyword>
<evidence type="ECO:0000313" key="3">
    <source>
        <dbReference type="EMBL" id="OJJ47209.1"/>
    </source>
</evidence>
<dbReference type="STRING" id="1073090.A0A1L9SJ15"/>
<dbReference type="GeneID" id="34615714"/>
<gene>
    <name evidence="3" type="ORF">ASPZODRAFT_64654</name>
</gene>
<sequence>MAKSTFGAPMRELFLFDPQYKNLNHGSYGTYPRAVQAALRGFQDEAEARTDTFIRYTTPPALDASRTAVAKILNVPRRECVFVKNATTGVNTVLRNLRFSPGDVLLYFDTVYGAVEMGITSLRETTENLLVRKVEYTFPVSHGQLVQQFREVIDAVRRDGLNPRIALFDVIVSVPGVRFPFEALTGVCREEGILSLIDGAHGIGHIPIDLGVLQPDFFTSNCHKWLFTPRGCAVLYVAQRNQHLIRTTLPTSWGFIPETSETGASVPDGENTPFEKLFEFVATTDDTAYMCVPAAVKFREELCGGEDQITSYMESLAREGGDLVAAILGTEVLQETDLQPGEKSQLRRCAMANIRVPVDIEDIPDVPAACAWLQKTLNDEYNTFVPFYPHGGALWFRVCAQVYLEKSDFQWLGEVLKELVAKFKGKKVDLPLR</sequence>
<dbReference type="Proteomes" id="UP000184188">
    <property type="component" value="Unassembled WGS sequence"/>
</dbReference>
<dbReference type="OrthoDB" id="5978656at2759"/>
<organism evidence="3 4">
    <name type="scientific">Penicilliopsis zonata CBS 506.65</name>
    <dbReference type="NCBI Taxonomy" id="1073090"/>
    <lineage>
        <taxon>Eukaryota</taxon>
        <taxon>Fungi</taxon>
        <taxon>Dikarya</taxon>
        <taxon>Ascomycota</taxon>
        <taxon>Pezizomycotina</taxon>
        <taxon>Eurotiomycetes</taxon>
        <taxon>Eurotiomycetidae</taxon>
        <taxon>Eurotiales</taxon>
        <taxon>Aspergillaceae</taxon>
        <taxon>Penicilliopsis</taxon>
    </lineage>
</organism>
<dbReference type="PANTHER" id="PTHR43092:SF2">
    <property type="entry name" value="HERCYNYLCYSTEINE SULFOXIDE LYASE"/>
    <property type="match status" value="1"/>
</dbReference>
<evidence type="ECO:0000259" key="2">
    <source>
        <dbReference type="Pfam" id="PF00266"/>
    </source>
</evidence>
<evidence type="ECO:0000313" key="4">
    <source>
        <dbReference type="Proteomes" id="UP000184188"/>
    </source>
</evidence>
<dbReference type="RefSeq" id="XP_022581719.1">
    <property type="nucleotide sequence ID" value="XM_022729250.1"/>
</dbReference>
<dbReference type="SUPFAM" id="SSF53383">
    <property type="entry name" value="PLP-dependent transferases"/>
    <property type="match status" value="1"/>
</dbReference>
<dbReference type="InterPro" id="IPR000192">
    <property type="entry name" value="Aminotrans_V_dom"/>
</dbReference>
<dbReference type="AlphaFoldDB" id="A0A1L9SJ15"/>
<dbReference type="VEuPathDB" id="FungiDB:ASPZODRAFT_64654"/>
<accession>A0A1L9SJ15</accession>
<proteinExistence type="predicted"/>
<dbReference type="EMBL" id="KV878341">
    <property type="protein sequence ID" value="OJJ47209.1"/>
    <property type="molecule type" value="Genomic_DNA"/>
</dbReference>
<reference evidence="4" key="1">
    <citation type="journal article" date="2017" name="Genome Biol.">
        <title>Comparative genomics reveals high biological diversity and specific adaptations in the industrially and medically important fungal genus Aspergillus.</title>
        <authorList>
            <person name="de Vries R.P."/>
            <person name="Riley R."/>
            <person name="Wiebenga A."/>
            <person name="Aguilar-Osorio G."/>
            <person name="Amillis S."/>
            <person name="Uchima C.A."/>
            <person name="Anderluh G."/>
            <person name="Asadollahi M."/>
            <person name="Askin M."/>
            <person name="Barry K."/>
            <person name="Battaglia E."/>
            <person name="Bayram O."/>
            <person name="Benocci T."/>
            <person name="Braus-Stromeyer S.A."/>
            <person name="Caldana C."/>
            <person name="Canovas D."/>
            <person name="Cerqueira G.C."/>
            <person name="Chen F."/>
            <person name="Chen W."/>
            <person name="Choi C."/>
            <person name="Clum A."/>
            <person name="Dos Santos R.A."/>
            <person name="Damasio A.R."/>
            <person name="Diallinas G."/>
            <person name="Emri T."/>
            <person name="Fekete E."/>
            <person name="Flipphi M."/>
            <person name="Freyberg S."/>
            <person name="Gallo A."/>
            <person name="Gournas C."/>
            <person name="Habgood R."/>
            <person name="Hainaut M."/>
            <person name="Harispe M.L."/>
            <person name="Henrissat B."/>
            <person name="Hilden K.S."/>
            <person name="Hope R."/>
            <person name="Hossain A."/>
            <person name="Karabika E."/>
            <person name="Karaffa L."/>
            <person name="Karanyi Z."/>
            <person name="Krasevec N."/>
            <person name="Kuo A."/>
            <person name="Kusch H."/>
            <person name="LaButti K."/>
            <person name="Lagendijk E.L."/>
            <person name="Lapidus A."/>
            <person name="Levasseur A."/>
            <person name="Lindquist E."/>
            <person name="Lipzen A."/>
            <person name="Logrieco A.F."/>
            <person name="MacCabe A."/>
            <person name="Maekelae M.R."/>
            <person name="Malavazi I."/>
            <person name="Melin P."/>
            <person name="Meyer V."/>
            <person name="Mielnichuk N."/>
            <person name="Miskei M."/>
            <person name="Molnar A.P."/>
            <person name="Mule G."/>
            <person name="Ngan C.Y."/>
            <person name="Orejas M."/>
            <person name="Orosz E."/>
            <person name="Ouedraogo J.P."/>
            <person name="Overkamp K.M."/>
            <person name="Park H.-S."/>
            <person name="Perrone G."/>
            <person name="Piumi F."/>
            <person name="Punt P.J."/>
            <person name="Ram A.F."/>
            <person name="Ramon A."/>
            <person name="Rauscher S."/>
            <person name="Record E."/>
            <person name="Riano-Pachon D.M."/>
            <person name="Robert V."/>
            <person name="Roehrig J."/>
            <person name="Ruller R."/>
            <person name="Salamov A."/>
            <person name="Salih N.S."/>
            <person name="Samson R.A."/>
            <person name="Sandor E."/>
            <person name="Sanguinetti M."/>
            <person name="Schuetze T."/>
            <person name="Sepcic K."/>
            <person name="Shelest E."/>
            <person name="Sherlock G."/>
            <person name="Sophianopoulou V."/>
            <person name="Squina F.M."/>
            <person name="Sun H."/>
            <person name="Susca A."/>
            <person name="Todd R.B."/>
            <person name="Tsang A."/>
            <person name="Unkles S.E."/>
            <person name="van de Wiele N."/>
            <person name="van Rossen-Uffink D."/>
            <person name="Oliveira J.V."/>
            <person name="Vesth T.C."/>
            <person name="Visser J."/>
            <person name="Yu J.-H."/>
            <person name="Zhou M."/>
            <person name="Andersen M.R."/>
            <person name="Archer D.B."/>
            <person name="Baker S.E."/>
            <person name="Benoit I."/>
            <person name="Brakhage A.A."/>
            <person name="Braus G.H."/>
            <person name="Fischer R."/>
            <person name="Frisvad J.C."/>
            <person name="Goldman G.H."/>
            <person name="Houbraken J."/>
            <person name="Oakley B."/>
            <person name="Pocsi I."/>
            <person name="Scazzocchio C."/>
            <person name="Seiboth B."/>
            <person name="vanKuyk P.A."/>
            <person name="Wortman J."/>
            <person name="Dyer P.S."/>
            <person name="Grigoriev I.V."/>
        </authorList>
    </citation>
    <scope>NUCLEOTIDE SEQUENCE [LARGE SCALE GENOMIC DNA]</scope>
    <source>
        <strain evidence="4">CBS 506.65</strain>
    </source>
</reference>
<dbReference type="Gene3D" id="3.40.640.10">
    <property type="entry name" value="Type I PLP-dependent aspartate aminotransferase-like (Major domain)"/>
    <property type="match status" value="1"/>
</dbReference>
<dbReference type="InterPro" id="IPR015421">
    <property type="entry name" value="PyrdxlP-dep_Trfase_major"/>
</dbReference>